<dbReference type="GO" id="GO:0030915">
    <property type="term" value="C:Smc5-Smc6 complex"/>
    <property type="evidence" value="ECO:0007669"/>
    <property type="project" value="UniProtKB-UniRule"/>
</dbReference>
<keyword evidence="6 7" id="KW-0539">Nucleus</keyword>
<gene>
    <name evidence="10" type="ORF">J5N97_006486</name>
</gene>
<comment type="subunit">
    <text evidence="7">Component of the SMC5-SMC6 complex.</text>
</comment>
<evidence type="ECO:0000256" key="4">
    <source>
        <dbReference type="ARBA" id="ARBA00023172"/>
    </source>
</evidence>
<sequence>MERGVKRKLGSGKGATQLGEPLGSLVLVDERRVLRSCYLTVKNIISEEGERITNGSSEKFQSIMSQVESLHKLVQKPREQVSDAEALLDIANTLVTSVRSQNNGMTPSDFVTSLMKNFRKRNSPNMTIWVDVGLIVTPILRTFPGCSTMVGSLNTEIKHRGKSTVRRKRSRPAWRTCPKELAGTKENIIETDKNMITMFDLLRKNKNIRLENLVLNRSSFAQTVENIFALSFLIKDGRVAIAVDVNGHHLVSPKNGPAASSVIAGDVSYSHFVFRFDFSDWKLMMNIVKEGEEVMPHRNIKPENPFHGNSQPKWNHGLPIRGQLQEPKEEGFY</sequence>
<comment type="function">
    <text evidence="7">Component of the SMC5-SMC6 complex, that promotes sister chromatid alignment after DNA damage and facilitates double-stranded DNA breaks (DSBs) repair via homologous recombination between sister chromatids.</text>
</comment>
<reference evidence="10" key="2">
    <citation type="journal article" date="2022" name="Hortic Res">
        <title>The genome of Dioscorea zingiberensis sheds light on the biosynthesis, origin and evolution of the medicinally important diosgenin saponins.</title>
        <authorList>
            <person name="Li Y."/>
            <person name="Tan C."/>
            <person name="Li Z."/>
            <person name="Guo J."/>
            <person name="Li S."/>
            <person name="Chen X."/>
            <person name="Wang C."/>
            <person name="Dai X."/>
            <person name="Yang H."/>
            <person name="Song W."/>
            <person name="Hou L."/>
            <person name="Xu J."/>
            <person name="Tong Z."/>
            <person name="Xu A."/>
            <person name="Yuan X."/>
            <person name="Wang W."/>
            <person name="Yang Q."/>
            <person name="Chen L."/>
            <person name="Sun Z."/>
            <person name="Wang K."/>
            <person name="Pan B."/>
            <person name="Chen J."/>
            <person name="Bao Y."/>
            <person name="Liu F."/>
            <person name="Qi X."/>
            <person name="Gang D.R."/>
            <person name="Wen J."/>
            <person name="Li J."/>
        </authorList>
    </citation>
    <scope>NUCLEOTIDE SEQUENCE</scope>
    <source>
        <strain evidence="10">Dzin_1.0</strain>
    </source>
</reference>
<dbReference type="PANTHER" id="PTHR16140">
    <property type="entry name" value="NON-STRUCTURAL MAINTENANCE OF CHROMOSOMES ELEMENT 4"/>
    <property type="match status" value="1"/>
</dbReference>
<dbReference type="EMBL" id="JAGGNH010000001">
    <property type="protein sequence ID" value="KAJ0988130.1"/>
    <property type="molecule type" value="Genomic_DNA"/>
</dbReference>
<proteinExistence type="inferred from homology"/>
<name>A0A9D5DA10_9LILI</name>
<evidence type="ECO:0000256" key="5">
    <source>
        <dbReference type="ARBA" id="ARBA00023204"/>
    </source>
</evidence>
<evidence type="ECO:0000256" key="6">
    <source>
        <dbReference type="ARBA" id="ARBA00023242"/>
    </source>
</evidence>
<evidence type="ECO:0000256" key="1">
    <source>
        <dbReference type="ARBA" id="ARBA00004123"/>
    </source>
</evidence>
<evidence type="ECO:0000256" key="7">
    <source>
        <dbReference type="RuleBase" id="RU365071"/>
    </source>
</evidence>
<evidence type="ECO:0000313" key="10">
    <source>
        <dbReference type="EMBL" id="KAJ0988130.1"/>
    </source>
</evidence>
<feature type="domain" description="Non-structural maintenance of chromosome element 4 C-terminal" evidence="9">
    <location>
        <begin position="208"/>
        <end position="294"/>
    </location>
</feature>
<dbReference type="Pfam" id="PF08743">
    <property type="entry name" value="Nse4_C"/>
    <property type="match status" value="1"/>
</dbReference>
<dbReference type="GO" id="GO:0005634">
    <property type="term" value="C:nucleus"/>
    <property type="evidence" value="ECO:0007669"/>
    <property type="project" value="UniProtKB-SubCell"/>
</dbReference>
<feature type="region of interest" description="Disordered" evidence="8">
    <location>
        <begin position="302"/>
        <end position="321"/>
    </location>
</feature>
<evidence type="ECO:0000256" key="2">
    <source>
        <dbReference type="ARBA" id="ARBA00008997"/>
    </source>
</evidence>
<organism evidence="10 11">
    <name type="scientific">Dioscorea zingiberensis</name>
    <dbReference type="NCBI Taxonomy" id="325984"/>
    <lineage>
        <taxon>Eukaryota</taxon>
        <taxon>Viridiplantae</taxon>
        <taxon>Streptophyta</taxon>
        <taxon>Embryophyta</taxon>
        <taxon>Tracheophyta</taxon>
        <taxon>Spermatophyta</taxon>
        <taxon>Magnoliopsida</taxon>
        <taxon>Liliopsida</taxon>
        <taxon>Dioscoreales</taxon>
        <taxon>Dioscoreaceae</taxon>
        <taxon>Dioscorea</taxon>
    </lineage>
</organism>
<accession>A0A9D5DA10</accession>
<protein>
    <recommendedName>
        <fullName evidence="7">Non-structural maintenance of chromosomes element 4</fullName>
    </recommendedName>
</protein>
<evidence type="ECO:0000259" key="9">
    <source>
        <dbReference type="Pfam" id="PF08743"/>
    </source>
</evidence>
<reference evidence="10" key="1">
    <citation type="submission" date="2021-03" db="EMBL/GenBank/DDBJ databases">
        <authorList>
            <person name="Li Z."/>
            <person name="Yang C."/>
        </authorList>
    </citation>
    <scope>NUCLEOTIDE SEQUENCE</scope>
    <source>
        <strain evidence="10">Dzin_1.0</strain>
        <tissue evidence="10">Leaf</tissue>
    </source>
</reference>
<dbReference type="Proteomes" id="UP001085076">
    <property type="component" value="Miscellaneous, Linkage group lg01"/>
</dbReference>
<evidence type="ECO:0000256" key="3">
    <source>
        <dbReference type="ARBA" id="ARBA00022763"/>
    </source>
</evidence>
<keyword evidence="3 7" id="KW-0227">DNA damage</keyword>
<comment type="similarity">
    <text evidence="2 7">Belongs to the NSE4 family.</text>
</comment>
<dbReference type="InterPro" id="IPR027786">
    <property type="entry name" value="Nse4/EID"/>
</dbReference>
<comment type="subcellular location">
    <subcellularLocation>
        <location evidence="1 7">Nucleus</location>
    </subcellularLocation>
</comment>
<dbReference type="GO" id="GO:0006310">
    <property type="term" value="P:DNA recombination"/>
    <property type="evidence" value="ECO:0007669"/>
    <property type="project" value="UniProtKB-UniRule"/>
</dbReference>
<dbReference type="PANTHER" id="PTHR16140:SF0">
    <property type="entry name" value="NON-STRUCTURAL MAINTENANCE OF CHROMOSOMES ELEMENT 4"/>
    <property type="match status" value="1"/>
</dbReference>
<keyword evidence="4 7" id="KW-0233">DNA recombination</keyword>
<comment type="caution">
    <text evidence="10">The sequence shown here is derived from an EMBL/GenBank/DDBJ whole genome shotgun (WGS) entry which is preliminary data.</text>
</comment>
<dbReference type="GO" id="GO:0006281">
    <property type="term" value="P:DNA repair"/>
    <property type="evidence" value="ECO:0007669"/>
    <property type="project" value="UniProtKB-UniRule"/>
</dbReference>
<dbReference type="InterPro" id="IPR014854">
    <property type="entry name" value="Nse4_C"/>
</dbReference>
<dbReference type="OrthoDB" id="361242at2759"/>
<keyword evidence="11" id="KW-1185">Reference proteome</keyword>
<evidence type="ECO:0000313" key="11">
    <source>
        <dbReference type="Proteomes" id="UP001085076"/>
    </source>
</evidence>
<dbReference type="AlphaFoldDB" id="A0A9D5DA10"/>
<keyword evidence="5 7" id="KW-0234">DNA repair</keyword>
<evidence type="ECO:0000256" key="8">
    <source>
        <dbReference type="SAM" id="MobiDB-lite"/>
    </source>
</evidence>